<evidence type="ECO:0000259" key="10">
    <source>
        <dbReference type="PROSITE" id="PS50262"/>
    </source>
</evidence>
<evidence type="ECO:0000256" key="4">
    <source>
        <dbReference type="ARBA" id="ARBA00022989"/>
    </source>
</evidence>
<dbReference type="SUPFAM" id="SSF81321">
    <property type="entry name" value="Family A G protein-coupled receptor-like"/>
    <property type="match status" value="1"/>
</dbReference>
<name>A0A1I7WK24_HETBA</name>
<dbReference type="InterPro" id="IPR000276">
    <property type="entry name" value="GPCR_Rhodpsn"/>
</dbReference>
<protein>
    <submittedName>
        <fullName evidence="12">G_PROTEIN_RECEP_F1_2 domain-containing protein</fullName>
    </submittedName>
</protein>
<accession>A0A1I7WK24</accession>
<evidence type="ECO:0000256" key="3">
    <source>
        <dbReference type="ARBA" id="ARBA00022692"/>
    </source>
</evidence>
<dbReference type="GO" id="GO:0043410">
    <property type="term" value="P:positive regulation of MAPK cascade"/>
    <property type="evidence" value="ECO:0007669"/>
    <property type="project" value="TreeGrafter"/>
</dbReference>
<keyword evidence="3 9" id="KW-0812">Transmembrane</keyword>
<keyword evidence="6 9" id="KW-0472">Membrane</keyword>
<keyword evidence="11" id="KW-1185">Reference proteome</keyword>
<evidence type="ECO:0000313" key="12">
    <source>
        <dbReference type="WBParaSite" id="Hba_05323"/>
    </source>
</evidence>
<dbReference type="PANTHER" id="PTHR24248:SF185">
    <property type="entry name" value="DOPAMINE RECEPTOR 2"/>
    <property type="match status" value="1"/>
</dbReference>
<sequence>MTQNTTYFALPDSTTGIVWRNPLLALLLATFCTLTVTGNCLVVIAVCTKKYLRNPTGYLIISLAIADLIVGLVVMPLNSLFEMTNHVWLLELRSTLI</sequence>
<evidence type="ECO:0000313" key="11">
    <source>
        <dbReference type="Proteomes" id="UP000095283"/>
    </source>
</evidence>
<evidence type="ECO:0000256" key="1">
    <source>
        <dbReference type="ARBA" id="ARBA00004651"/>
    </source>
</evidence>
<keyword evidence="8" id="KW-0807">Transducer</keyword>
<dbReference type="GO" id="GO:0005886">
    <property type="term" value="C:plasma membrane"/>
    <property type="evidence" value="ECO:0007669"/>
    <property type="project" value="UniProtKB-SubCell"/>
</dbReference>
<dbReference type="InterPro" id="IPR017452">
    <property type="entry name" value="GPCR_Rhodpsn_7TM"/>
</dbReference>
<feature type="domain" description="G-protein coupled receptors family 1 profile" evidence="10">
    <location>
        <begin position="38"/>
        <end position="97"/>
    </location>
</feature>
<dbReference type="GO" id="GO:0071880">
    <property type="term" value="P:adenylate cyclase-activating adrenergic receptor signaling pathway"/>
    <property type="evidence" value="ECO:0007669"/>
    <property type="project" value="TreeGrafter"/>
</dbReference>
<dbReference type="PRINTS" id="PR00237">
    <property type="entry name" value="GPCRRHODOPSN"/>
</dbReference>
<dbReference type="PROSITE" id="PS50262">
    <property type="entry name" value="G_PROTEIN_RECEP_F1_2"/>
    <property type="match status" value="1"/>
</dbReference>
<keyword evidence="2" id="KW-1003">Cell membrane</keyword>
<evidence type="ECO:0000256" key="8">
    <source>
        <dbReference type="ARBA" id="ARBA00023224"/>
    </source>
</evidence>
<dbReference type="GO" id="GO:0004930">
    <property type="term" value="F:G protein-coupled receptor activity"/>
    <property type="evidence" value="ECO:0007669"/>
    <property type="project" value="UniProtKB-KW"/>
</dbReference>
<keyword evidence="5" id="KW-0297">G-protein coupled receptor</keyword>
<proteinExistence type="predicted"/>
<comment type="subcellular location">
    <subcellularLocation>
        <location evidence="1">Cell membrane</location>
        <topology evidence="1">Multi-pass membrane protein</topology>
    </subcellularLocation>
</comment>
<feature type="transmembrane region" description="Helical" evidence="9">
    <location>
        <begin position="58"/>
        <end position="81"/>
    </location>
</feature>
<keyword evidence="7" id="KW-0675">Receptor</keyword>
<dbReference type="Pfam" id="PF00001">
    <property type="entry name" value="7tm_1"/>
    <property type="match status" value="1"/>
</dbReference>
<evidence type="ECO:0000256" key="2">
    <source>
        <dbReference type="ARBA" id="ARBA00022475"/>
    </source>
</evidence>
<organism evidence="11 12">
    <name type="scientific">Heterorhabditis bacteriophora</name>
    <name type="common">Entomopathogenic nematode worm</name>
    <dbReference type="NCBI Taxonomy" id="37862"/>
    <lineage>
        <taxon>Eukaryota</taxon>
        <taxon>Metazoa</taxon>
        <taxon>Ecdysozoa</taxon>
        <taxon>Nematoda</taxon>
        <taxon>Chromadorea</taxon>
        <taxon>Rhabditida</taxon>
        <taxon>Rhabditina</taxon>
        <taxon>Rhabditomorpha</taxon>
        <taxon>Strongyloidea</taxon>
        <taxon>Heterorhabditidae</taxon>
        <taxon>Heterorhabditis</taxon>
    </lineage>
</organism>
<dbReference type="AlphaFoldDB" id="A0A1I7WK24"/>
<evidence type="ECO:0000256" key="7">
    <source>
        <dbReference type="ARBA" id="ARBA00023170"/>
    </source>
</evidence>
<evidence type="ECO:0000256" key="6">
    <source>
        <dbReference type="ARBA" id="ARBA00023136"/>
    </source>
</evidence>
<evidence type="ECO:0000256" key="5">
    <source>
        <dbReference type="ARBA" id="ARBA00023040"/>
    </source>
</evidence>
<reference evidence="12" key="1">
    <citation type="submission" date="2016-11" db="UniProtKB">
        <authorList>
            <consortium name="WormBaseParasite"/>
        </authorList>
    </citation>
    <scope>IDENTIFICATION</scope>
</reference>
<dbReference type="Gene3D" id="1.20.1070.10">
    <property type="entry name" value="Rhodopsin 7-helix transmembrane proteins"/>
    <property type="match status" value="1"/>
</dbReference>
<dbReference type="PANTHER" id="PTHR24248">
    <property type="entry name" value="ADRENERGIC RECEPTOR-RELATED G-PROTEIN COUPLED RECEPTOR"/>
    <property type="match status" value="1"/>
</dbReference>
<feature type="transmembrane region" description="Helical" evidence="9">
    <location>
        <begin position="23"/>
        <end position="46"/>
    </location>
</feature>
<keyword evidence="4 9" id="KW-1133">Transmembrane helix</keyword>
<evidence type="ECO:0000256" key="9">
    <source>
        <dbReference type="SAM" id="Phobius"/>
    </source>
</evidence>
<dbReference type="WBParaSite" id="Hba_05323">
    <property type="protein sequence ID" value="Hba_05323"/>
    <property type="gene ID" value="Hba_05323"/>
</dbReference>
<dbReference type="Proteomes" id="UP000095283">
    <property type="component" value="Unplaced"/>
</dbReference>